<name>A0ABD6EHD0_9BILA</name>
<evidence type="ECO:0000259" key="1">
    <source>
        <dbReference type="PROSITE" id="PS50870"/>
    </source>
</evidence>
<evidence type="ECO:0000313" key="3">
    <source>
        <dbReference type="Proteomes" id="UP001608902"/>
    </source>
</evidence>
<sequence>MNESQRGLAEALYQVSLKENTIKSECISNSESLRSVVHNGQLLERALTFFLSSLQTLCEKTMEDTFVTIRNHDQARLEYDVQRHELIGLQMQPNASASAKASADEKCKKNCEKYERLKEDVKVKLKLLEENRVKVMHKQLTLFHNALSAYFSGNAKVLQSAVDQFSSNGGAESDGVAPSFLEQ</sequence>
<feature type="domain" description="AH" evidence="1">
    <location>
        <begin position="1"/>
        <end position="163"/>
    </location>
</feature>
<gene>
    <name evidence="2" type="ORF">AB6A40_006082</name>
</gene>
<dbReference type="InterPro" id="IPR030798">
    <property type="entry name" value="Arfaptin_fam"/>
</dbReference>
<dbReference type="Pfam" id="PF06456">
    <property type="entry name" value="Arfaptin"/>
    <property type="match status" value="1"/>
</dbReference>
<organism evidence="2 3">
    <name type="scientific">Gnathostoma spinigerum</name>
    <dbReference type="NCBI Taxonomy" id="75299"/>
    <lineage>
        <taxon>Eukaryota</taxon>
        <taxon>Metazoa</taxon>
        <taxon>Ecdysozoa</taxon>
        <taxon>Nematoda</taxon>
        <taxon>Chromadorea</taxon>
        <taxon>Rhabditida</taxon>
        <taxon>Spirurina</taxon>
        <taxon>Gnathostomatomorpha</taxon>
        <taxon>Gnathostomatoidea</taxon>
        <taxon>Gnathostomatidae</taxon>
        <taxon>Gnathostoma</taxon>
    </lineage>
</organism>
<accession>A0ABD6EHD0</accession>
<dbReference type="InterPro" id="IPR010504">
    <property type="entry name" value="AH_dom"/>
</dbReference>
<keyword evidence="3" id="KW-1185">Reference proteome</keyword>
<dbReference type="SMART" id="SM01015">
    <property type="entry name" value="Arfaptin"/>
    <property type="match status" value="1"/>
</dbReference>
<dbReference type="Proteomes" id="UP001608902">
    <property type="component" value="Unassembled WGS sequence"/>
</dbReference>
<reference evidence="2 3" key="1">
    <citation type="submission" date="2024-08" db="EMBL/GenBank/DDBJ databases">
        <title>Gnathostoma spinigerum genome.</title>
        <authorList>
            <person name="Gonzalez-Bertolin B."/>
            <person name="Monzon S."/>
            <person name="Zaballos A."/>
            <person name="Jimenez P."/>
            <person name="Dekumyoy P."/>
            <person name="Varona S."/>
            <person name="Cuesta I."/>
            <person name="Sumanam S."/>
            <person name="Adisakwattana P."/>
            <person name="Gasser R.B."/>
            <person name="Hernandez-Gonzalez A."/>
            <person name="Young N.D."/>
            <person name="Perteguer M.J."/>
        </authorList>
    </citation>
    <scope>NUCLEOTIDE SEQUENCE [LARGE SCALE GENOMIC DNA]</scope>
    <source>
        <strain evidence="2">AL3</strain>
        <tissue evidence="2">Liver</tissue>
    </source>
</reference>
<dbReference type="PANTHER" id="PTHR12141">
    <property type="entry name" value="ARFAPTIN-RELATED"/>
    <property type="match status" value="1"/>
</dbReference>
<dbReference type="PROSITE" id="PS50870">
    <property type="entry name" value="AH"/>
    <property type="match status" value="1"/>
</dbReference>
<dbReference type="Gene3D" id="1.20.1270.60">
    <property type="entry name" value="Arfaptin homology (AH) domain/BAR domain"/>
    <property type="match status" value="1"/>
</dbReference>
<dbReference type="AlphaFoldDB" id="A0ABD6EHD0"/>
<protein>
    <recommendedName>
        <fullName evidence="1">AH domain-containing protein</fullName>
    </recommendedName>
</protein>
<proteinExistence type="predicted"/>
<dbReference type="SUPFAM" id="SSF103657">
    <property type="entry name" value="BAR/IMD domain-like"/>
    <property type="match status" value="1"/>
</dbReference>
<dbReference type="GO" id="GO:0005737">
    <property type="term" value="C:cytoplasm"/>
    <property type="evidence" value="ECO:0007669"/>
    <property type="project" value="UniProtKB-ARBA"/>
</dbReference>
<dbReference type="EMBL" id="JBGFUD010004116">
    <property type="protein sequence ID" value="MFH4979373.1"/>
    <property type="molecule type" value="Genomic_DNA"/>
</dbReference>
<comment type="caution">
    <text evidence="2">The sequence shown here is derived from an EMBL/GenBank/DDBJ whole genome shotgun (WGS) entry which is preliminary data.</text>
</comment>
<dbReference type="PANTHER" id="PTHR12141:SF5">
    <property type="entry name" value="ARFAPTIN"/>
    <property type="match status" value="1"/>
</dbReference>
<dbReference type="InterPro" id="IPR027267">
    <property type="entry name" value="AH/BAR_dom_sf"/>
</dbReference>
<evidence type="ECO:0000313" key="2">
    <source>
        <dbReference type="EMBL" id="MFH4979373.1"/>
    </source>
</evidence>